<evidence type="ECO:0000256" key="4">
    <source>
        <dbReference type="ARBA" id="ARBA00022490"/>
    </source>
</evidence>
<protein>
    <recommendedName>
        <fullName evidence="3 5">Regulatory protein RecX</fullName>
    </recommendedName>
</protein>
<evidence type="ECO:0000256" key="5">
    <source>
        <dbReference type="HAMAP-Rule" id="MF_01114"/>
    </source>
</evidence>
<dbReference type="Proteomes" id="UP000481964">
    <property type="component" value="Unassembled WGS sequence"/>
</dbReference>
<reference evidence="10 13" key="2">
    <citation type="journal article" date="2019" name="Nat. Med.">
        <title>A library of human gut bacterial isolates paired with longitudinal multiomics data enables mechanistic microbiome research.</title>
        <authorList>
            <person name="Poyet M."/>
            <person name="Groussin M."/>
            <person name="Gibbons S.M."/>
            <person name="Avila-Pacheco J."/>
            <person name="Jiang X."/>
            <person name="Kearney S.M."/>
            <person name="Perrotta A.R."/>
            <person name="Berdy B."/>
            <person name="Zhao S."/>
            <person name="Lieberman T.D."/>
            <person name="Swanson P.K."/>
            <person name="Smith M."/>
            <person name="Roesemann S."/>
            <person name="Alexander J.E."/>
            <person name="Rich S.A."/>
            <person name="Livny J."/>
            <person name="Vlamakis H."/>
            <person name="Clish C."/>
            <person name="Bullock K."/>
            <person name="Deik A."/>
            <person name="Scott J."/>
            <person name="Pierce K.A."/>
            <person name="Xavier R.J."/>
            <person name="Alm E.J."/>
        </authorList>
    </citation>
    <scope>NUCLEOTIDE SEQUENCE [LARGE SCALE GENOMIC DNA]</scope>
    <source>
        <strain evidence="10 13">BIOML-A1</strain>
    </source>
</reference>
<organism evidence="9 12">
    <name type="scientific">Lachnospira eligens</name>
    <dbReference type="NCBI Taxonomy" id="39485"/>
    <lineage>
        <taxon>Bacteria</taxon>
        <taxon>Bacillati</taxon>
        <taxon>Bacillota</taxon>
        <taxon>Clostridia</taxon>
        <taxon>Lachnospirales</taxon>
        <taxon>Lachnospiraceae</taxon>
        <taxon>Lachnospira</taxon>
    </lineage>
</organism>
<evidence type="ECO:0000259" key="6">
    <source>
        <dbReference type="Pfam" id="PF02631"/>
    </source>
</evidence>
<dbReference type="InterPro" id="IPR053925">
    <property type="entry name" value="RecX_HTH_3rd"/>
</dbReference>
<name>A0A174Z7T0_9FIRM</name>
<evidence type="ECO:0000313" key="9">
    <source>
        <dbReference type="EMBL" id="CUQ80021.1"/>
    </source>
</evidence>
<comment type="function">
    <text evidence="5">Modulates RecA activity.</text>
</comment>
<comment type="subcellular location">
    <subcellularLocation>
        <location evidence="1 5">Cytoplasm</location>
    </subcellularLocation>
</comment>
<dbReference type="InterPro" id="IPR003783">
    <property type="entry name" value="Regulatory_RecX"/>
</dbReference>
<keyword evidence="4 5" id="KW-0963">Cytoplasm</keyword>
<gene>
    <name evidence="5" type="primary">recX</name>
    <name evidence="8" type="ORF">ERS852490_00996</name>
    <name evidence="9" type="ORF">ERS852492_00278</name>
    <name evidence="10" type="ORF">GKE48_08445</name>
</gene>
<feature type="domain" description="RecX second three-helical" evidence="6">
    <location>
        <begin position="111"/>
        <end position="147"/>
    </location>
</feature>
<evidence type="ECO:0000256" key="2">
    <source>
        <dbReference type="ARBA" id="ARBA00009695"/>
    </source>
</evidence>
<proteinExistence type="inferred from homology"/>
<dbReference type="InterPro" id="IPR036388">
    <property type="entry name" value="WH-like_DNA-bd_sf"/>
</dbReference>
<accession>A0A174Z7T0</accession>
<dbReference type="EMBL" id="WKRD01000005">
    <property type="protein sequence ID" value="MSC57477.1"/>
    <property type="molecule type" value="Genomic_DNA"/>
</dbReference>
<evidence type="ECO:0000313" key="13">
    <source>
        <dbReference type="Proteomes" id="UP000481964"/>
    </source>
</evidence>
<evidence type="ECO:0000313" key="11">
    <source>
        <dbReference type="Proteomes" id="UP000095621"/>
    </source>
</evidence>
<dbReference type="Proteomes" id="UP000095621">
    <property type="component" value="Unassembled WGS sequence"/>
</dbReference>
<dbReference type="Pfam" id="PF02631">
    <property type="entry name" value="RecX_HTH2"/>
    <property type="match status" value="1"/>
</dbReference>
<dbReference type="RefSeq" id="WP_022098674.1">
    <property type="nucleotide sequence ID" value="NZ_CABIXW010000001.1"/>
</dbReference>
<dbReference type="Proteomes" id="UP000095780">
    <property type="component" value="Unassembled WGS sequence"/>
</dbReference>
<evidence type="ECO:0000313" key="10">
    <source>
        <dbReference type="EMBL" id="MSC57477.1"/>
    </source>
</evidence>
<reference evidence="11 12" key="1">
    <citation type="submission" date="2015-09" db="EMBL/GenBank/DDBJ databases">
        <authorList>
            <consortium name="Pathogen Informatics"/>
        </authorList>
    </citation>
    <scope>NUCLEOTIDE SEQUENCE [LARGE SCALE GENOMIC DNA]</scope>
    <source>
        <strain evidence="8 11">2789STDY5834875</strain>
        <strain evidence="9 12">2789STDY5834878</strain>
    </source>
</reference>
<dbReference type="OrthoDB" id="9804967at2"/>
<comment type="similarity">
    <text evidence="2 5">Belongs to the RecX family.</text>
</comment>
<evidence type="ECO:0000313" key="8">
    <source>
        <dbReference type="EMBL" id="CUQ76332.1"/>
    </source>
</evidence>
<evidence type="ECO:0000259" key="7">
    <source>
        <dbReference type="Pfam" id="PF21981"/>
    </source>
</evidence>
<dbReference type="GO" id="GO:0006282">
    <property type="term" value="P:regulation of DNA repair"/>
    <property type="evidence" value="ECO:0007669"/>
    <property type="project" value="UniProtKB-UniRule"/>
</dbReference>
<dbReference type="EMBL" id="CZBV01000001">
    <property type="protein sequence ID" value="CUQ80021.1"/>
    <property type="molecule type" value="Genomic_DNA"/>
</dbReference>
<dbReference type="AlphaFoldDB" id="A0A174Z7T0"/>
<evidence type="ECO:0000256" key="1">
    <source>
        <dbReference type="ARBA" id="ARBA00004496"/>
    </source>
</evidence>
<dbReference type="Gene3D" id="1.10.10.10">
    <property type="entry name" value="Winged helix-like DNA-binding domain superfamily/Winged helix DNA-binding domain"/>
    <property type="match status" value="3"/>
</dbReference>
<feature type="domain" description="RecX third three-helical" evidence="7">
    <location>
        <begin position="159"/>
        <end position="204"/>
    </location>
</feature>
<evidence type="ECO:0000313" key="12">
    <source>
        <dbReference type="Proteomes" id="UP000095780"/>
    </source>
</evidence>
<dbReference type="GO" id="GO:0005737">
    <property type="term" value="C:cytoplasm"/>
    <property type="evidence" value="ECO:0007669"/>
    <property type="project" value="UniProtKB-SubCell"/>
</dbReference>
<dbReference type="Pfam" id="PF21981">
    <property type="entry name" value="RecX_HTH3"/>
    <property type="match status" value="1"/>
</dbReference>
<dbReference type="PANTHER" id="PTHR33602:SF1">
    <property type="entry name" value="REGULATORY PROTEIN RECX FAMILY PROTEIN"/>
    <property type="match status" value="1"/>
</dbReference>
<dbReference type="EMBL" id="CZBU01000002">
    <property type="protein sequence ID" value="CUQ76332.1"/>
    <property type="molecule type" value="Genomic_DNA"/>
</dbReference>
<evidence type="ECO:0000256" key="3">
    <source>
        <dbReference type="ARBA" id="ARBA00018111"/>
    </source>
</evidence>
<sequence length="217" mass="25374">MEDNIELIVTSIKELTKKRRLVYINYEPAFALYAAELRKFGIKDGESVRKEAYDSLIDDVLSKRATVRAMALLKNKDYTRKGLEDKLRDGYYPDMCIDYALEYVTRFGYINDERFAENYVNFKAGNKPRRQIELKLKQKGVDADIISRVCDEFYEDNSDIELEQAKAFVEKKHIDIENADYKELQKVKAALYRRGFSMDIINKTLDSKGLFLDIIDN</sequence>
<dbReference type="InterPro" id="IPR053924">
    <property type="entry name" value="RecX_HTH_2nd"/>
</dbReference>
<dbReference type="PANTHER" id="PTHR33602">
    <property type="entry name" value="REGULATORY PROTEIN RECX FAMILY PROTEIN"/>
    <property type="match status" value="1"/>
</dbReference>
<dbReference type="HAMAP" id="MF_01114">
    <property type="entry name" value="RecX"/>
    <property type="match status" value="1"/>
</dbReference>